<dbReference type="Proteomes" id="UP001396334">
    <property type="component" value="Unassembled WGS sequence"/>
</dbReference>
<organism evidence="1 2">
    <name type="scientific">Hibiscus sabdariffa</name>
    <name type="common">roselle</name>
    <dbReference type="NCBI Taxonomy" id="183260"/>
    <lineage>
        <taxon>Eukaryota</taxon>
        <taxon>Viridiplantae</taxon>
        <taxon>Streptophyta</taxon>
        <taxon>Embryophyta</taxon>
        <taxon>Tracheophyta</taxon>
        <taxon>Spermatophyta</taxon>
        <taxon>Magnoliopsida</taxon>
        <taxon>eudicotyledons</taxon>
        <taxon>Gunneridae</taxon>
        <taxon>Pentapetalae</taxon>
        <taxon>rosids</taxon>
        <taxon>malvids</taxon>
        <taxon>Malvales</taxon>
        <taxon>Malvaceae</taxon>
        <taxon>Malvoideae</taxon>
        <taxon>Hibiscus</taxon>
    </lineage>
</organism>
<protein>
    <submittedName>
        <fullName evidence="1">Uncharacterized protein</fullName>
    </submittedName>
</protein>
<keyword evidence="2" id="KW-1185">Reference proteome</keyword>
<accession>A0ABR2U297</accession>
<sequence length="87" mass="9539">MDSNPNIHNVESVVFSIQSMIKRGKSESIVFENPGTMVQDFMGLGCDFKMDLEKVGANSGDGNELILLPNVSIGMNEQLIINIFSCE</sequence>
<name>A0ABR2U297_9ROSI</name>
<evidence type="ECO:0000313" key="2">
    <source>
        <dbReference type="Proteomes" id="UP001396334"/>
    </source>
</evidence>
<dbReference type="EMBL" id="JBBPBN010000003">
    <property type="protein sequence ID" value="KAK9043754.1"/>
    <property type="molecule type" value="Genomic_DNA"/>
</dbReference>
<reference evidence="1 2" key="1">
    <citation type="journal article" date="2024" name="G3 (Bethesda)">
        <title>Genome assembly of Hibiscus sabdariffa L. provides insights into metabolisms of medicinal natural products.</title>
        <authorList>
            <person name="Kim T."/>
        </authorList>
    </citation>
    <scope>NUCLEOTIDE SEQUENCE [LARGE SCALE GENOMIC DNA]</scope>
    <source>
        <strain evidence="1">TK-2024</strain>
        <tissue evidence="1">Old leaves</tissue>
    </source>
</reference>
<comment type="caution">
    <text evidence="1">The sequence shown here is derived from an EMBL/GenBank/DDBJ whole genome shotgun (WGS) entry which is preliminary data.</text>
</comment>
<proteinExistence type="predicted"/>
<gene>
    <name evidence="1" type="ORF">V6N11_072086</name>
</gene>
<evidence type="ECO:0000313" key="1">
    <source>
        <dbReference type="EMBL" id="KAK9043754.1"/>
    </source>
</evidence>